<organism evidence="1 2">
    <name type="scientific">Eimeria mitis</name>
    <dbReference type="NCBI Taxonomy" id="44415"/>
    <lineage>
        <taxon>Eukaryota</taxon>
        <taxon>Sar</taxon>
        <taxon>Alveolata</taxon>
        <taxon>Apicomplexa</taxon>
        <taxon>Conoidasida</taxon>
        <taxon>Coccidia</taxon>
        <taxon>Eucoccidiorida</taxon>
        <taxon>Eimeriorina</taxon>
        <taxon>Eimeriidae</taxon>
        <taxon>Eimeria</taxon>
    </lineage>
</organism>
<dbReference type="EMBL" id="HG683610">
    <property type="protein sequence ID" value="CDJ31841.1"/>
    <property type="molecule type" value="Genomic_DNA"/>
</dbReference>
<evidence type="ECO:0000313" key="2">
    <source>
        <dbReference type="Proteomes" id="UP000030744"/>
    </source>
</evidence>
<dbReference type="AlphaFoldDB" id="U6K4G2"/>
<proteinExistence type="predicted"/>
<evidence type="ECO:0000313" key="1">
    <source>
        <dbReference type="EMBL" id="CDJ31841.1"/>
    </source>
</evidence>
<keyword evidence="2" id="KW-1185">Reference proteome</keyword>
<accession>U6K4G2</accession>
<sequence length="98" mass="11114">MEMGKSELTLEERMNQRLPDYILASAMAAGKAAWSLAPVLTLSLRNMLAYGSDVEKGPEQDPEAEDPEEFMLKAMERVDEILSLLREEQEEKRARADK</sequence>
<reference evidence="1" key="1">
    <citation type="submission" date="2013-10" db="EMBL/GenBank/DDBJ databases">
        <title>Genomic analysis of the causative agents of coccidiosis in chickens.</title>
        <authorList>
            <person name="Reid A.J."/>
            <person name="Blake D."/>
            <person name="Billington K."/>
            <person name="Browne H."/>
            <person name="Dunn M."/>
            <person name="Hung S."/>
            <person name="Kawahara F."/>
            <person name="Miranda-Saavedra D."/>
            <person name="Mourier T."/>
            <person name="Nagra H."/>
            <person name="Otto T.D."/>
            <person name="Rawlings N."/>
            <person name="Sanchez A."/>
            <person name="Sanders M."/>
            <person name="Subramaniam C."/>
            <person name="Tay Y."/>
            <person name="Dear P."/>
            <person name="Doerig C."/>
            <person name="Gruber A."/>
            <person name="Parkinson J."/>
            <person name="Shirley M."/>
            <person name="Wan K.L."/>
            <person name="Berriman M."/>
            <person name="Tomley F."/>
            <person name="Pain A."/>
        </authorList>
    </citation>
    <scope>NUCLEOTIDE SEQUENCE [LARGE SCALE GENOMIC DNA]</scope>
    <source>
        <strain evidence="1">Houghton</strain>
    </source>
</reference>
<reference evidence="1" key="2">
    <citation type="submission" date="2013-10" db="EMBL/GenBank/DDBJ databases">
        <authorList>
            <person name="Aslett M."/>
        </authorList>
    </citation>
    <scope>NUCLEOTIDE SEQUENCE [LARGE SCALE GENOMIC DNA]</scope>
    <source>
        <strain evidence="1">Houghton</strain>
    </source>
</reference>
<dbReference type="RefSeq" id="XP_013354406.1">
    <property type="nucleotide sequence ID" value="XM_013498952.1"/>
</dbReference>
<protein>
    <submittedName>
        <fullName evidence="1">Uncharacterized protein</fullName>
    </submittedName>
</protein>
<dbReference type="GeneID" id="25381539"/>
<name>U6K4G2_9EIME</name>
<dbReference type="VEuPathDB" id="ToxoDB:EMH_0070180"/>
<dbReference type="Proteomes" id="UP000030744">
    <property type="component" value="Unassembled WGS sequence"/>
</dbReference>
<gene>
    <name evidence="1" type="ORF">EMH_0070180</name>
</gene>